<organism evidence="2 3">
    <name type="scientific">Crenichthys baileyi</name>
    <name type="common">White River springfish</name>
    <dbReference type="NCBI Taxonomy" id="28760"/>
    <lineage>
        <taxon>Eukaryota</taxon>
        <taxon>Metazoa</taxon>
        <taxon>Chordata</taxon>
        <taxon>Craniata</taxon>
        <taxon>Vertebrata</taxon>
        <taxon>Euteleostomi</taxon>
        <taxon>Actinopterygii</taxon>
        <taxon>Neopterygii</taxon>
        <taxon>Teleostei</taxon>
        <taxon>Neoteleostei</taxon>
        <taxon>Acanthomorphata</taxon>
        <taxon>Ovalentaria</taxon>
        <taxon>Atherinomorphae</taxon>
        <taxon>Cyprinodontiformes</taxon>
        <taxon>Goodeidae</taxon>
        <taxon>Crenichthys</taxon>
    </lineage>
</organism>
<sequence length="184" mass="20838">GAPTVSLYMGPWGSPPVSIPEFGGKKRHVEAPRCGSTTQLRELRRYKITSTQERGCVLEGEKGGREEEGTYLCNGLFIPHGCLFDKALHFNNPISTRNDHPRPPETHRHFHGSSTALIPKRKKRRPNDDNNHPRAGRVCESVKVKQVNPDRDRLCELQSSEEKQTQAPRRIQRQGWVPSSLVSR</sequence>
<dbReference type="Proteomes" id="UP001311232">
    <property type="component" value="Unassembled WGS sequence"/>
</dbReference>
<evidence type="ECO:0000313" key="3">
    <source>
        <dbReference type="Proteomes" id="UP001311232"/>
    </source>
</evidence>
<comment type="caution">
    <text evidence="2">The sequence shown here is derived from an EMBL/GenBank/DDBJ whole genome shotgun (WGS) entry which is preliminary data.</text>
</comment>
<protein>
    <submittedName>
        <fullName evidence="2">Uncharacterized protein</fullName>
    </submittedName>
</protein>
<keyword evidence="3" id="KW-1185">Reference proteome</keyword>
<name>A0AAV9SQC4_9TELE</name>
<evidence type="ECO:0000256" key="1">
    <source>
        <dbReference type="SAM" id="MobiDB-lite"/>
    </source>
</evidence>
<reference evidence="2 3" key="1">
    <citation type="submission" date="2021-06" db="EMBL/GenBank/DDBJ databases">
        <authorList>
            <person name="Palmer J.M."/>
        </authorList>
    </citation>
    <scope>NUCLEOTIDE SEQUENCE [LARGE SCALE GENOMIC DNA]</scope>
    <source>
        <strain evidence="2 3">MEX-2019</strain>
        <tissue evidence="2">Muscle</tissue>
    </source>
</reference>
<dbReference type="AlphaFoldDB" id="A0AAV9SQC4"/>
<evidence type="ECO:0000313" key="2">
    <source>
        <dbReference type="EMBL" id="KAK5623641.1"/>
    </source>
</evidence>
<gene>
    <name evidence="2" type="ORF">CRENBAI_009890</name>
</gene>
<accession>A0AAV9SQC4</accession>
<dbReference type="EMBL" id="JAHHUM010000020">
    <property type="protein sequence ID" value="KAK5623641.1"/>
    <property type="molecule type" value="Genomic_DNA"/>
</dbReference>
<proteinExistence type="predicted"/>
<feature type="compositionally biased region" description="Basic and acidic residues" evidence="1">
    <location>
        <begin position="140"/>
        <end position="164"/>
    </location>
</feature>
<feature type="non-terminal residue" evidence="2">
    <location>
        <position position="1"/>
    </location>
</feature>
<feature type="compositionally biased region" description="Basic and acidic residues" evidence="1">
    <location>
        <begin position="97"/>
        <end position="107"/>
    </location>
</feature>
<feature type="region of interest" description="Disordered" evidence="1">
    <location>
        <begin position="94"/>
        <end position="184"/>
    </location>
</feature>